<dbReference type="OrthoDB" id="3779880at2759"/>
<accession>A0A6A6SQ59</accession>
<name>A0A6A6SQ59_9PLEO</name>
<evidence type="ECO:0000313" key="2">
    <source>
        <dbReference type="EMBL" id="KAF2649652.1"/>
    </source>
</evidence>
<dbReference type="EMBL" id="MU004484">
    <property type="protein sequence ID" value="KAF2649652.1"/>
    <property type="molecule type" value="Genomic_DNA"/>
</dbReference>
<evidence type="ECO:0000256" key="1">
    <source>
        <dbReference type="SAM" id="MobiDB-lite"/>
    </source>
</evidence>
<proteinExistence type="predicted"/>
<feature type="compositionally biased region" description="Basic and acidic residues" evidence="1">
    <location>
        <begin position="153"/>
        <end position="164"/>
    </location>
</feature>
<keyword evidence="3" id="KW-1185">Reference proteome</keyword>
<sequence length="164" mass="19018">MTALEVFRFHDSSNNTIKYFFNPSKRVDEGEGYYGPAILDQFIQTFDPELDTLPIISLPEPKPGTEVFRYMAKDGADVRFQYDPTARNGKSYVVAIHRDPENWQRVKLGGEEDLSVGNEDELRMVYEGSEEMEEVQRTPTKRRDSLLGDDPFLDERRVDDEMKL</sequence>
<evidence type="ECO:0000313" key="3">
    <source>
        <dbReference type="Proteomes" id="UP000799324"/>
    </source>
</evidence>
<protein>
    <submittedName>
        <fullName evidence="2">Uncharacterized protein</fullName>
    </submittedName>
</protein>
<gene>
    <name evidence="2" type="ORF">K491DRAFT_697936</name>
</gene>
<dbReference type="Proteomes" id="UP000799324">
    <property type="component" value="Unassembled WGS sequence"/>
</dbReference>
<organism evidence="2 3">
    <name type="scientific">Lophiostoma macrostomum CBS 122681</name>
    <dbReference type="NCBI Taxonomy" id="1314788"/>
    <lineage>
        <taxon>Eukaryota</taxon>
        <taxon>Fungi</taxon>
        <taxon>Dikarya</taxon>
        <taxon>Ascomycota</taxon>
        <taxon>Pezizomycotina</taxon>
        <taxon>Dothideomycetes</taxon>
        <taxon>Pleosporomycetidae</taxon>
        <taxon>Pleosporales</taxon>
        <taxon>Lophiostomataceae</taxon>
        <taxon>Lophiostoma</taxon>
    </lineage>
</organism>
<reference evidence="2" key="1">
    <citation type="journal article" date="2020" name="Stud. Mycol.">
        <title>101 Dothideomycetes genomes: a test case for predicting lifestyles and emergence of pathogens.</title>
        <authorList>
            <person name="Haridas S."/>
            <person name="Albert R."/>
            <person name="Binder M."/>
            <person name="Bloem J."/>
            <person name="Labutti K."/>
            <person name="Salamov A."/>
            <person name="Andreopoulos B."/>
            <person name="Baker S."/>
            <person name="Barry K."/>
            <person name="Bills G."/>
            <person name="Bluhm B."/>
            <person name="Cannon C."/>
            <person name="Castanera R."/>
            <person name="Culley D."/>
            <person name="Daum C."/>
            <person name="Ezra D."/>
            <person name="Gonzalez J."/>
            <person name="Henrissat B."/>
            <person name="Kuo A."/>
            <person name="Liang C."/>
            <person name="Lipzen A."/>
            <person name="Lutzoni F."/>
            <person name="Magnuson J."/>
            <person name="Mondo S."/>
            <person name="Nolan M."/>
            <person name="Ohm R."/>
            <person name="Pangilinan J."/>
            <person name="Park H.-J."/>
            <person name="Ramirez L."/>
            <person name="Alfaro M."/>
            <person name="Sun H."/>
            <person name="Tritt A."/>
            <person name="Yoshinaga Y."/>
            <person name="Zwiers L.-H."/>
            <person name="Turgeon B."/>
            <person name="Goodwin S."/>
            <person name="Spatafora J."/>
            <person name="Crous P."/>
            <person name="Grigoriev I."/>
        </authorList>
    </citation>
    <scope>NUCLEOTIDE SEQUENCE</scope>
    <source>
        <strain evidence="2">CBS 122681</strain>
    </source>
</reference>
<feature type="region of interest" description="Disordered" evidence="1">
    <location>
        <begin position="128"/>
        <end position="164"/>
    </location>
</feature>
<dbReference type="AlphaFoldDB" id="A0A6A6SQ59"/>